<keyword evidence="10 12" id="KW-0560">Oxidoreductase</keyword>
<evidence type="ECO:0000256" key="7">
    <source>
        <dbReference type="ARBA" id="ARBA00019046"/>
    </source>
</evidence>
<accession>A0A917BC44</accession>
<dbReference type="SUPFAM" id="SSF54373">
    <property type="entry name" value="FAD-linked reductases, C-terminal domain"/>
    <property type="match status" value="1"/>
</dbReference>
<comment type="subcellular location">
    <subcellularLocation>
        <location evidence="12">Cytoplasm</location>
    </subcellularLocation>
</comment>
<dbReference type="EMBL" id="BMKQ01000001">
    <property type="protein sequence ID" value="GGF36879.1"/>
    <property type="molecule type" value="Genomic_DNA"/>
</dbReference>
<comment type="cofactor">
    <cofactor evidence="2 12">
        <name>FAD</name>
        <dbReference type="ChEBI" id="CHEBI:57692"/>
    </cofactor>
</comment>
<evidence type="ECO:0000256" key="4">
    <source>
        <dbReference type="ARBA" id="ARBA00004744"/>
    </source>
</evidence>
<dbReference type="PANTHER" id="PTHR42923">
    <property type="entry name" value="PROTOPORPHYRINOGEN OXIDASE"/>
    <property type="match status" value="1"/>
</dbReference>
<dbReference type="InterPro" id="IPR004572">
    <property type="entry name" value="Protoporphyrinogen_oxidase"/>
</dbReference>
<dbReference type="GO" id="GO:0005737">
    <property type="term" value="C:cytoplasm"/>
    <property type="evidence" value="ECO:0007669"/>
    <property type="project" value="UniProtKB-SubCell"/>
</dbReference>
<comment type="similarity">
    <text evidence="5 12">Belongs to the protoporphyrinogen/coproporphyrinogen oxidase family. Coproporphyrinogen III oxidase subfamily.</text>
</comment>
<dbReference type="Gene3D" id="1.10.3110.10">
    <property type="entry name" value="protoporphyrinogen ix oxidase, domain 3"/>
    <property type="match status" value="1"/>
</dbReference>
<reference evidence="14" key="2">
    <citation type="submission" date="2020-09" db="EMBL/GenBank/DDBJ databases">
        <authorList>
            <person name="Sun Q."/>
            <person name="Zhou Y."/>
        </authorList>
    </citation>
    <scope>NUCLEOTIDE SEQUENCE</scope>
    <source>
        <strain evidence="14">CGMCC 1.16067</strain>
    </source>
</reference>
<dbReference type="PANTHER" id="PTHR42923:SF3">
    <property type="entry name" value="PROTOPORPHYRINOGEN OXIDASE"/>
    <property type="match status" value="1"/>
</dbReference>
<dbReference type="InterPro" id="IPR002937">
    <property type="entry name" value="Amino_oxidase"/>
</dbReference>
<dbReference type="GO" id="GO:0006783">
    <property type="term" value="P:heme biosynthetic process"/>
    <property type="evidence" value="ECO:0007669"/>
    <property type="project" value="UniProtKB-UniRule"/>
</dbReference>
<dbReference type="Pfam" id="PF01593">
    <property type="entry name" value="Amino_oxidase"/>
    <property type="match status" value="1"/>
</dbReference>
<evidence type="ECO:0000256" key="1">
    <source>
        <dbReference type="ARBA" id="ARBA00001755"/>
    </source>
</evidence>
<dbReference type="SUPFAM" id="SSF51905">
    <property type="entry name" value="FAD/NAD(P)-binding domain"/>
    <property type="match status" value="1"/>
</dbReference>
<dbReference type="RefSeq" id="WP_188778444.1">
    <property type="nucleotide sequence ID" value="NZ_BMKQ01000001.1"/>
</dbReference>
<evidence type="ECO:0000256" key="9">
    <source>
        <dbReference type="ARBA" id="ARBA00022827"/>
    </source>
</evidence>
<keyword evidence="12" id="KW-0963">Cytoplasm</keyword>
<dbReference type="Gene3D" id="3.50.50.60">
    <property type="entry name" value="FAD/NAD(P)-binding domain"/>
    <property type="match status" value="1"/>
</dbReference>
<organism evidence="14 15">
    <name type="scientific">Marmoricola endophyticus</name>
    <dbReference type="NCBI Taxonomy" id="2040280"/>
    <lineage>
        <taxon>Bacteria</taxon>
        <taxon>Bacillati</taxon>
        <taxon>Actinomycetota</taxon>
        <taxon>Actinomycetes</taxon>
        <taxon>Propionibacteriales</taxon>
        <taxon>Nocardioidaceae</taxon>
        <taxon>Marmoricola</taxon>
    </lineage>
</organism>
<evidence type="ECO:0000256" key="10">
    <source>
        <dbReference type="ARBA" id="ARBA00023002"/>
    </source>
</evidence>
<evidence type="ECO:0000259" key="13">
    <source>
        <dbReference type="Pfam" id="PF01593"/>
    </source>
</evidence>
<evidence type="ECO:0000256" key="6">
    <source>
        <dbReference type="ARBA" id="ARBA00012402"/>
    </source>
</evidence>
<keyword evidence="15" id="KW-1185">Reference proteome</keyword>
<dbReference type="InterPro" id="IPR050464">
    <property type="entry name" value="Zeta_carotene_desat/Oxidored"/>
</dbReference>
<evidence type="ECO:0000313" key="14">
    <source>
        <dbReference type="EMBL" id="GGF36879.1"/>
    </source>
</evidence>
<comment type="function">
    <text evidence="3 12">Involved in coproporphyrin-dependent heme b biosynthesis. Catalyzes the oxidation of coproporphyrinogen III to coproporphyrin III.</text>
</comment>
<keyword evidence="8 12" id="KW-0285">Flavoprotein</keyword>
<dbReference type="EC" id="1.3.3.15" evidence="6 12"/>
<evidence type="ECO:0000256" key="2">
    <source>
        <dbReference type="ARBA" id="ARBA00001974"/>
    </source>
</evidence>
<evidence type="ECO:0000256" key="5">
    <source>
        <dbReference type="ARBA" id="ARBA00008310"/>
    </source>
</evidence>
<keyword evidence="11 12" id="KW-0350">Heme biosynthesis</keyword>
<evidence type="ECO:0000256" key="3">
    <source>
        <dbReference type="ARBA" id="ARBA00002185"/>
    </source>
</evidence>
<dbReference type="Proteomes" id="UP000649179">
    <property type="component" value="Unassembled WGS sequence"/>
</dbReference>
<sequence>MTAAPRPRVAVVGGGIAGAAVAHRVTAERPDADVVVLEAALRTGGKLATAEVAGVSTDTGAEAFLARRPEAVSLAQEVGLAEDVVHPEPVSARLWSRGTLAPLPRSLMGVPPDVEVLAGLLSEEGLARAREDATAPPVVLEGDVSVGDLVADRMGEEVVQRLVEPMLGGVYAGHAHRLSARAAVAGLVAKLDGTRTLGQAVAAAMPAPGAAPGPPVFAGLVGGVGRLPGAVLAASGARVRTGVTVRGLERRPAGWRLVAGPVPEPEVLDVDAVVLALPAAPAARLLDGPVPLAAAELTGIETASMAVVTLAFRADEVSDGVAAGSGFLVPPVEGRAVKGATFSFAKWAWVREAGAGVLVLRCSMGRHREEQVLQRTDEELVALARADLAAAVGLASQPVDSHVQRWGGGLPQYAVGHLDRVARIRRAVARVPALAVCGASYDGVGVPAVIGSAEAAAEAVLAALQARDTMAP</sequence>
<comment type="pathway">
    <text evidence="4 12">Porphyrin-containing compound metabolism; protoheme biosynthesis.</text>
</comment>
<keyword evidence="9 12" id="KW-0274">FAD</keyword>
<name>A0A917BC44_9ACTN</name>
<evidence type="ECO:0000256" key="12">
    <source>
        <dbReference type="RuleBase" id="RU364052"/>
    </source>
</evidence>
<dbReference type="InterPro" id="IPR036188">
    <property type="entry name" value="FAD/NAD-bd_sf"/>
</dbReference>
<evidence type="ECO:0000256" key="8">
    <source>
        <dbReference type="ARBA" id="ARBA00022630"/>
    </source>
</evidence>
<evidence type="ECO:0000313" key="15">
    <source>
        <dbReference type="Proteomes" id="UP000649179"/>
    </source>
</evidence>
<dbReference type="NCBIfam" id="TIGR00562">
    <property type="entry name" value="proto_IX_ox"/>
    <property type="match status" value="1"/>
</dbReference>
<evidence type="ECO:0000256" key="11">
    <source>
        <dbReference type="ARBA" id="ARBA00023133"/>
    </source>
</evidence>
<dbReference type="AlphaFoldDB" id="A0A917BC44"/>
<gene>
    <name evidence="14" type="primary">hemY</name>
    <name evidence="14" type="ORF">GCM10011519_08020</name>
</gene>
<comment type="catalytic activity">
    <reaction evidence="1">
        <text>coproporphyrinogen III + 3 O2 = coproporphyrin III + 3 H2O2</text>
        <dbReference type="Rhea" id="RHEA:43436"/>
        <dbReference type="ChEBI" id="CHEBI:15379"/>
        <dbReference type="ChEBI" id="CHEBI:16240"/>
        <dbReference type="ChEBI" id="CHEBI:57309"/>
        <dbReference type="ChEBI" id="CHEBI:131725"/>
        <dbReference type="EC" id="1.3.3.15"/>
    </reaction>
    <physiologicalReaction direction="left-to-right" evidence="1">
        <dbReference type="Rhea" id="RHEA:43437"/>
    </physiologicalReaction>
</comment>
<reference evidence="14" key="1">
    <citation type="journal article" date="2014" name="Int. J. Syst. Evol. Microbiol.">
        <title>Complete genome sequence of Corynebacterium casei LMG S-19264T (=DSM 44701T), isolated from a smear-ripened cheese.</title>
        <authorList>
            <consortium name="US DOE Joint Genome Institute (JGI-PGF)"/>
            <person name="Walter F."/>
            <person name="Albersmeier A."/>
            <person name="Kalinowski J."/>
            <person name="Ruckert C."/>
        </authorList>
    </citation>
    <scope>NUCLEOTIDE SEQUENCE</scope>
    <source>
        <strain evidence="14">CGMCC 1.16067</strain>
    </source>
</reference>
<dbReference type="Gene3D" id="3.90.660.20">
    <property type="entry name" value="Protoporphyrinogen oxidase, mitochondrial, domain 2"/>
    <property type="match status" value="1"/>
</dbReference>
<proteinExistence type="inferred from homology"/>
<protein>
    <recommendedName>
        <fullName evidence="7 12">Coproporphyrinogen III oxidase</fullName>
        <ecNumber evidence="6 12">1.3.3.15</ecNumber>
    </recommendedName>
</protein>
<comment type="caution">
    <text evidence="14">The sequence shown here is derived from an EMBL/GenBank/DDBJ whole genome shotgun (WGS) entry which is preliminary data.</text>
</comment>
<feature type="domain" description="Amine oxidase" evidence="13">
    <location>
        <begin position="28"/>
        <end position="461"/>
    </location>
</feature>
<dbReference type="GO" id="GO:0004729">
    <property type="term" value="F:oxygen-dependent protoporphyrinogen oxidase activity"/>
    <property type="evidence" value="ECO:0007669"/>
    <property type="project" value="UniProtKB-UniRule"/>
</dbReference>